<dbReference type="EC" id="3.1.4.53" evidence="6"/>
<dbReference type="InterPro" id="IPR050884">
    <property type="entry name" value="CNP_phosphodiesterase-III"/>
</dbReference>
<dbReference type="InterPro" id="IPR026575">
    <property type="entry name" value="GpdQ/CpdA-like"/>
</dbReference>
<evidence type="ECO:0000313" key="6">
    <source>
        <dbReference type="EMBL" id="MBD2857490.1"/>
    </source>
</evidence>
<gene>
    <name evidence="6" type="primary">cpdA</name>
    <name evidence="6" type="ORF">IB286_00625</name>
</gene>
<protein>
    <submittedName>
        <fullName evidence="6">3',5'-cyclic-AMP phosphodiesterase</fullName>
        <ecNumber evidence="6">3.1.4.53</ecNumber>
    </submittedName>
</protein>
<evidence type="ECO:0000313" key="7">
    <source>
        <dbReference type="Proteomes" id="UP000610558"/>
    </source>
</evidence>
<evidence type="ECO:0000259" key="5">
    <source>
        <dbReference type="Pfam" id="PF00149"/>
    </source>
</evidence>
<dbReference type="EMBL" id="JACXLD010000001">
    <property type="protein sequence ID" value="MBD2857490.1"/>
    <property type="molecule type" value="Genomic_DNA"/>
</dbReference>
<keyword evidence="2 6" id="KW-0378">Hydrolase</keyword>
<dbReference type="CDD" id="cd07402">
    <property type="entry name" value="MPP_GpdQ"/>
    <property type="match status" value="1"/>
</dbReference>
<dbReference type="GO" id="GO:0004115">
    <property type="term" value="F:3',5'-cyclic-AMP phosphodiesterase activity"/>
    <property type="evidence" value="ECO:0007669"/>
    <property type="project" value="UniProtKB-EC"/>
</dbReference>
<evidence type="ECO:0000256" key="2">
    <source>
        <dbReference type="ARBA" id="ARBA00022801"/>
    </source>
</evidence>
<reference evidence="6" key="1">
    <citation type="submission" date="2020-09" db="EMBL/GenBank/DDBJ databases">
        <authorList>
            <person name="Yoon J.-W."/>
        </authorList>
    </citation>
    <scope>NUCLEOTIDE SEQUENCE</scope>
    <source>
        <strain evidence="6">KMU-158</strain>
    </source>
</reference>
<dbReference type="Proteomes" id="UP000610558">
    <property type="component" value="Unassembled WGS sequence"/>
</dbReference>
<keyword evidence="1" id="KW-0479">Metal-binding</keyword>
<evidence type="ECO:0000256" key="4">
    <source>
        <dbReference type="ARBA" id="ARBA00025742"/>
    </source>
</evidence>
<dbReference type="RefSeq" id="WP_190761730.1">
    <property type="nucleotide sequence ID" value="NZ_JACXLD010000001.1"/>
</dbReference>
<name>A0A927BXR0_9GAMM</name>
<dbReference type="AlphaFoldDB" id="A0A927BXR0"/>
<comment type="caution">
    <text evidence="6">The sequence shown here is derived from an EMBL/GenBank/DDBJ whole genome shotgun (WGS) entry which is preliminary data.</text>
</comment>
<dbReference type="NCBIfam" id="NF008359">
    <property type="entry name" value="PRK11148.1"/>
    <property type="match status" value="1"/>
</dbReference>
<dbReference type="SUPFAM" id="SSF56300">
    <property type="entry name" value="Metallo-dependent phosphatases"/>
    <property type="match status" value="1"/>
</dbReference>
<organism evidence="6 7">
    <name type="scientific">Spongiibacter pelagi</name>
    <dbReference type="NCBI Taxonomy" id="2760804"/>
    <lineage>
        <taxon>Bacteria</taxon>
        <taxon>Pseudomonadati</taxon>
        <taxon>Pseudomonadota</taxon>
        <taxon>Gammaproteobacteria</taxon>
        <taxon>Cellvibrionales</taxon>
        <taxon>Spongiibacteraceae</taxon>
        <taxon>Spongiibacter</taxon>
    </lineage>
</organism>
<evidence type="ECO:0000256" key="1">
    <source>
        <dbReference type="ARBA" id="ARBA00022723"/>
    </source>
</evidence>
<dbReference type="GO" id="GO:0046872">
    <property type="term" value="F:metal ion binding"/>
    <property type="evidence" value="ECO:0007669"/>
    <property type="project" value="UniProtKB-KW"/>
</dbReference>
<dbReference type="Pfam" id="PF00149">
    <property type="entry name" value="Metallophos"/>
    <property type="match status" value="1"/>
</dbReference>
<dbReference type="InterPro" id="IPR029052">
    <property type="entry name" value="Metallo-depent_PP-like"/>
</dbReference>
<proteinExistence type="inferred from homology"/>
<dbReference type="PANTHER" id="PTHR42988">
    <property type="entry name" value="PHOSPHOHYDROLASE"/>
    <property type="match status" value="1"/>
</dbReference>
<keyword evidence="7" id="KW-1185">Reference proteome</keyword>
<sequence>MSSRPLKVVQISDCHLGASAEDALLGMNTEQSLDAVLDALRQHETAIDLIVVSGDLAADGEPEAYRRALAKLQGLAPQILWLPGNHDTPEVMREIAPEQMPLLADCGGWQIALLDSHVPGKVGGSLKPAELSQLAEQLSADKPALIFMHHHLLPVGCEWLDAQRIDNADLLLALAEQTPAVKAMVSGHVHQQWQQEFAHLQLLTSPSTCIQFAPKSKKFALEAINPGYRWFSLQADGGFDTGVVRVEGQTFHVDQQANGY</sequence>
<evidence type="ECO:0000256" key="3">
    <source>
        <dbReference type="ARBA" id="ARBA00023004"/>
    </source>
</evidence>
<keyword evidence="3" id="KW-0408">Iron</keyword>
<dbReference type="PANTHER" id="PTHR42988:SF2">
    <property type="entry name" value="CYCLIC NUCLEOTIDE PHOSPHODIESTERASE CBUA0032-RELATED"/>
    <property type="match status" value="1"/>
</dbReference>
<accession>A0A927BXR0</accession>
<comment type="similarity">
    <text evidence="4">Belongs to the cyclic nucleotide phosphodiesterase class-III family.</text>
</comment>
<dbReference type="Gene3D" id="3.60.21.10">
    <property type="match status" value="1"/>
</dbReference>
<dbReference type="InterPro" id="IPR004843">
    <property type="entry name" value="Calcineurin-like_PHP"/>
</dbReference>
<feature type="domain" description="Calcineurin-like phosphoesterase" evidence="5">
    <location>
        <begin position="6"/>
        <end position="191"/>
    </location>
</feature>